<dbReference type="Proteomes" id="UP000823674">
    <property type="component" value="Chromosome A03"/>
</dbReference>
<feature type="compositionally biased region" description="Basic and acidic residues" evidence="1">
    <location>
        <begin position="1"/>
        <end position="14"/>
    </location>
</feature>
<proteinExistence type="predicted"/>
<dbReference type="EMBL" id="JADBGQ010000003">
    <property type="protein sequence ID" value="KAG5404339.1"/>
    <property type="molecule type" value="Genomic_DNA"/>
</dbReference>
<evidence type="ECO:0000313" key="3">
    <source>
        <dbReference type="Proteomes" id="UP000823674"/>
    </source>
</evidence>
<accession>A0ABQ7N3L6</accession>
<evidence type="ECO:0000313" key="2">
    <source>
        <dbReference type="EMBL" id="KAG5404339.1"/>
    </source>
</evidence>
<name>A0ABQ7N3L6_BRACM</name>
<reference evidence="2 3" key="1">
    <citation type="submission" date="2021-03" db="EMBL/GenBank/DDBJ databases">
        <authorList>
            <person name="King G.J."/>
            <person name="Bancroft I."/>
            <person name="Baten A."/>
            <person name="Bloomfield J."/>
            <person name="Borpatragohain P."/>
            <person name="He Z."/>
            <person name="Irish N."/>
            <person name="Irwin J."/>
            <person name="Liu K."/>
            <person name="Mauleon R.P."/>
            <person name="Moore J."/>
            <person name="Morris R."/>
            <person name="Ostergaard L."/>
            <person name="Wang B."/>
            <person name="Wells R."/>
        </authorList>
    </citation>
    <scope>NUCLEOTIDE SEQUENCE [LARGE SCALE GENOMIC DNA]</scope>
    <source>
        <strain evidence="2">R-o-18</strain>
        <tissue evidence="2">Leaf</tissue>
    </source>
</reference>
<feature type="non-terminal residue" evidence="2">
    <location>
        <position position="183"/>
    </location>
</feature>
<feature type="region of interest" description="Disordered" evidence="1">
    <location>
        <begin position="1"/>
        <end position="23"/>
    </location>
</feature>
<protein>
    <submittedName>
        <fullName evidence="2">Uncharacterized protein</fullName>
    </submittedName>
</protein>
<comment type="caution">
    <text evidence="2">The sequence shown here is derived from an EMBL/GenBank/DDBJ whole genome shotgun (WGS) entry which is preliminary data.</text>
</comment>
<sequence length="183" mass="19290">MGSKNSLERRERSDSPSGLSPAAALTLDPPSLFSSGDWGFLYLRSPPPFSTGLSLSFSFSTLSFLLSSLDFRVSSDLIRDTCVCCLSGALTRSDLASAGEDGGGSLPLPTSLVYGLYLCVSGFQLVSSSIDDYHGVQQQLFGGSSPHFRTLLVSGYLTSSSFGVPESLPAASVEAVGSHFRVR</sequence>
<organism evidence="2 3">
    <name type="scientific">Brassica rapa subsp. trilocularis</name>
    <dbReference type="NCBI Taxonomy" id="1813537"/>
    <lineage>
        <taxon>Eukaryota</taxon>
        <taxon>Viridiplantae</taxon>
        <taxon>Streptophyta</taxon>
        <taxon>Embryophyta</taxon>
        <taxon>Tracheophyta</taxon>
        <taxon>Spermatophyta</taxon>
        <taxon>Magnoliopsida</taxon>
        <taxon>eudicotyledons</taxon>
        <taxon>Gunneridae</taxon>
        <taxon>Pentapetalae</taxon>
        <taxon>rosids</taxon>
        <taxon>malvids</taxon>
        <taxon>Brassicales</taxon>
        <taxon>Brassicaceae</taxon>
        <taxon>Brassiceae</taxon>
        <taxon>Brassica</taxon>
    </lineage>
</organism>
<evidence type="ECO:0000256" key="1">
    <source>
        <dbReference type="SAM" id="MobiDB-lite"/>
    </source>
</evidence>
<gene>
    <name evidence="2" type="primary">A03p020810.1_BraROA</name>
    <name evidence="2" type="ORF">IGI04_010458</name>
</gene>
<keyword evidence="3" id="KW-1185">Reference proteome</keyword>